<feature type="compositionally biased region" description="Low complexity" evidence="1">
    <location>
        <begin position="1"/>
        <end position="15"/>
    </location>
</feature>
<sequence length="165" mass="17129">MNSFMSSIKSAASSAVTGGDDKNKNPDQSSNSDLVSSAKIVAEAAQSAASNQSEKIDKTKVAGAAGDLLDAAKSYGKFDETQGVGKYLSQANDYLHQYEKSGAPAPVTEEKKGDAPPVEEKKEDAPPPVEEKKADAPPPAEEKKEESGSGFGAEDALKAAGSFFK</sequence>
<feature type="compositionally biased region" description="Polar residues" evidence="1">
    <location>
        <begin position="26"/>
        <end position="35"/>
    </location>
</feature>
<organism evidence="2 3">
    <name type="scientific">Tagetes erecta</name>
    <name type="common">African marigold</name>
    <dbReference type="NCBI Taxonomy" id="13708"/>
    <lineage>
        <taxon>Eukaryota</taxon>
        <taxon>Viridiplantae</taxon>
        <taxon>Streptophyta</taxon>
        <taxon>Embryophyta</taxon>
        <taxon>Tracheophyta</taxon>
        <taxon>Spermatophyta</taxon>
        <taxon>Magnoliopsida</taxon>
        <taxon>eudicotyledons</taxon>
        <taxon>Gunneridae</taxon>
        <taxon>Pentapetalae</taxon>
        <taxon>asterids</taxon>
        <taxon>campanulids</taxon>
        <taxon>Asterales</taxon>
        <taxon>Asteraceae</taxon>
        <taxon>Asteroideae</taxon>
        <taxon>Heliantheae alliance</taxon>
        <taxon>Tageteae</taxon>
        <taxon>Tagetes</taxon>
    </lineage>
</organism>
<accession>A0AAD8NYL9</accession>
<gene>
    <name evidence="2" type="ORF">QVD17_21120</name>
</gene>
<dbReference type="GO" id="GO:0009408">
    <property type="term" value="P:response to heat"/>
    <property type="evidence" value="ECO:0007669"/>
    <property type="project" value="InterPro"/>
</dbReference>
<evidence type="ECO:0000313" key="2">
    <source>
        <dbReference type="EMBL" id="KAK1425762.1"/>
    </source>
</evidence>
<feature type="region of interest" description="Disordered" evidence="1">
    <location>
        <begin position="1"/>
        <end position="37"/>
    </location>
</feature>
<dbReference type="Proteomes" id="UP001229421">
    <property type="component" value="Unassembled WGS sequence"/>
</dbReference>
<proteinExistence type="predicted"/>
<keyword evidence="3" id="KW-1185">Reference proteome</keyword>
<evidence type="ECO:0000313" key="3">
    <source>
        <dbReference type="Proteomes" id="UP001229421"/>
    </source>
</evidence>
<dbReference type="EMBL" id="JAUHHV010000005">
    <property type="protein sequence ID" value="KAK1425762.1"/>
    <property type="molecule type" value="Genomic_DNA"/>
</dbReference>
<name>A0AAD8NYL9_TARER</name>
<evidence type="ECO:0000256" key="1">
    <source>
        <dbReference type="SAM" id="MobiDB-lite"/>
    </source>
</evidence>
<feature type="compositionally biased region" description="Basic and acidic residues" evidence="1">
    <location>
        <begin position="108"/>
        <end position="147"/>
    </location>
</feature>
<reference evidence="2" key="1">
    <citation type="journal article" date="2023" name="bioRxiv">
        <title>Improved chromosome-level genome assembly for marigold (Tagetes erecta).</title>
        <authorList>
            <person name="Jiang F."/>
            <person name="Yuan L."/>
            <person name="Wang S."/>
            <person name="Wang H."/>
            <person name="Xu D."/>
            <person name="Wang A."/>
            <person name="Fan W."/>
        </authorList>
    </citation>
    <scope>NUCLEOTIDE SEQUENCE</scope>
    <source>
        <strain evidence="2">WSJ</strain>
        <tissue evidence="2">Leaf</tissue>
    </source>
</reference>
<comment type="caution">
    <text evidence="2">The sequence shown here is derived from an EMBL/GenBank/DDBJ whole genome shotgun (WGS) entry which is preliminary data.</text>
</comment>
<feature type="region of interest" description="Disordered" evidence="1">
    <location>
        <begin position="98"/>
        <end position="155"/>
    </location>
</feature>
<dbReference type="AlphaFoldDB" id="A0AAD8NYL9"/>
<dbReference type="InterPro" id="IPR040294">
    <property type="entry name" value="Nodulin-rel_1/2"/>
</dbReference>
<dbReference type="PANTHER" id="PTHR35098">
    <property type="entry name" value="EXPRESSED PROTEIN"/>
    <property type="match status" value="1"/>
</dbReference>
<dbReference type="PANTHER" id="PTHR35098:SF11">
    <property type="entry name" value="NODULIN-RELATED PROTEIN 1-LIKE"/>
    <property type="match status" value="1"/>
</dbReference>
<dbReference type="GO" id="GO:0010115">
    <property type="term" value="P:regulation of abscisic acid biosynthetic process"/>
    <property type="evidence" value="ECO:0007669"/>
    <property type="project" value="InterPro"/>
</dbReference>
<protein>
    <submittedName>
        <fullName evidence="2">Uncharacterized protein</fullName>
    </submittedName>
</protein>